<reference evidence="3 4" key="1">
    <citation type="submission" date="2014-04" db="EMBL/GenBank/DDBJ databases">
        <authorList>
            <person name="Bishop-Lilly K.A."/>
            <person name="Broomall S.M."/>
            <person name="Chain P.S."/>
            <person name="Chertkov O."/>
            <person name="Coyne S.R."/>
            <person name="Daligault H.E."/>
            <person name="Davenport K.W."/>
            <person name="Erkkila T."/>
            <person name="Frey K.G."/>
            <person name="Gibbons H.S."/>
            <person name="Gu W."/>
            <person name="Jaissle J."/>
            <person name="Johnson S.L."/>
            <person name="Koroleva G.I."/>
            <person name="Ladner J.T."/>
            <person name="Lo C.-C."/>
            <person name="Minogue T.D."/>
            <person name="Munk C."/>
            <person name="Palacios G.F."/>
            <person name="Redden C.L."/>
            <person name="Rosenzweig C.N."/>
            <person name="Scholz M.B."/>
            <person name="Teshima H."/>
            <person name="Xu Y."/>
        </authorList>
    </citation>
    <scope>NUCLEOTIDE SEQUENCE [LARGE SCALE GENOMIC DNA]</scope>
    <source>
        <strain evidence="3 4">8244</strain>
    </source>
</reference>
<keyword evidence="3" id="KW-0808">Transferase</keyword>
<dbReference type="InterPro" id="IPR041693">
    <property type="entry name" value="Glyco_trans_4_5"/>
</dbReference>
<dbReference type="STRING" id="44252.DJ90_3916"/>
<gene>
    <name evidence="3" type="ORF">DJ90_3916</name>
</gene>
<proteinExistence type="predicted"/>
<comment type="caution">
    <text evidence="3">The sequence shown here is derived from an EMBL/GenBank/DDBJ whole genome shotgun (WGS) entry which is preliminary data.</text>
</comment>
<protein>
    <submittedName>
        <fullName evidence="3">Glycosyl transferases group 1 family protein</fullName>
    </submittedName>
</protein>
<dbReference type="Pfam" id="PF00535">
    <property type="entry name" value="Glycos_transf_2"/>
    <property type="match status" value="2"/>
</dbReference>
<evidence type="ECO:0000313" key="3">
    <source>
        <dbReference type="EMBL" id="KFN07878.1"/>
    </source>
</evidence>
<evidence type="ECO:0000313" key="4">
    <source>
        <dbReference type="Proteomes" id="UP000029278"/>
    </source>
</evidence>
<keyword evidence="4" id="KW-1185">Reference proteome</keyword>
<dbReference type="PANTHER" id="PTHR43179:SF7">
    <property type="entry name" value="RHAMNOSYLTRANSFERASE WBBL"/>
    <property type="match status" value="1"/>
</dbReference>
<accession>A0A090ZBT1</accession>
<dbReference type="EMBL" id="JMQA01000031">
    <property type="protein sequence ID" value="KFN07878.1"/>
    <property type="molecule type" value="Genomic_DNA"/>
</dbReference>
<dbReference type="GO" id="GO:0016757">
    <property type="term" value="F:glycosyltransferase activity"/>
    <property type="evidence" value="ECO:0007669"/>
    <property type="project" value="InterPro"/>
</dbReference>
<dbReference type="CDD" id="cd03801">
    <property type="entry name" value="GT4_PimA-like"/>
    <property type="match status" value="1"/>
</dbReference>
<organism evidence="3 4">
    <name type="scientific">Paenibacillus macerans</name>
    <name type="common">Bacillus macerans</name>
    <dbReference type="NCBI Taxonomy" id="44252"/>
    <lineage>
        <taxon>Bacteria</taxon>
        <taxon>Bacillati</taxon>
        <taxon>Bacillota</taxon>
        <taxon>Bacilli</taxon>
        <taxon>Bacillales</taxon>
        <taxon>Paenibacillaceae</taxon>
        <taxon>Paenibacillus</taxon>
    </lineage>
</organism>
<sequence length="1010" mass="115685">MKLMNQFYNFIIDVFKAFFNTNRSRATFRKAYAVFKEFGWAGFVKAIKNKASKRQLLDGVVTKEEEEMEELPYVGSVFVAGDNTGRKLFRRQQEEYSEAVIGQMIEVLQKNVHFSIILLLERTEINMLERTLKSVQSQIYGRWELWAVDLGTKDRRGVNLFGREAEKDSRLHLLGSNGQKIGRAEAYNQALSKTLGDYIIFMHMGDQLTPDALYWAAKNLDERDNVDLLFSDECYVDENGNYFSFFFKPAWSPLLMIRSSYPGNFSAFRKATLQKCGEFEKAFDSCALYEMTLRLSKRGGGIRHIERILYSTYAVEKTAEARRREISSRAKALSQHMWRMNYPAFIFEQDGQNFISKWRSEIPLVSVIIATDHSAILSSLPHLLRNTAYPNFEIVIVSNSELSEEIGEAMSGLGERMILCPYDGPLNYSKKYNLGAEAAKGEYLVFLGDDMYIAQQDWLNHLLDVLDLPGIGAVSPAVIDSEGKAVYMGGRIGQHGGELYECTFLGQSFYSKDDRALTLHMSREVSVLSQYCFSVRKDVFLQVGGLNEKSTPNRYFGLDFSFRIQNKNLRCAFVSTSILLHKERIGERNTSPRDRAYLYIIKKWHTALKRDILFTDSMLQYSTDSDNLPNRLLLPENLLKGEKGDILLVSHELSRTGSPQVVFEAAKVLKDQGYFPVVASPEDGPLSKDILAEEIPVIIDQDLSKYRAYRPNETPKSISPGIDNLLKNFDLVLVASIVSHNFINCYNGSDIPFLWWIHDGGTGYNFLKNYLPRYLKSNISVYCGGRYAQEMLEKYRPKYYTEVLLYGVKDWADLKEITVRREKILFLFPATFEIRKNQMLLLEAISMLPQAIAEKAEFLLIGKVGDELYYRSVYNKAKELTNVRISEPVPYDKLMDIYRETACVVVPSIDDPMPVVLAEAMMMSKIVLCSDMTGTARYIEDGVNGFVFSSKSASELEKKLEYIIGNFDTMNDVRKSGRKTYKQYFSQEIFTKNLVSVVEKNIIRFTEDNR</sequence>
<dbReference type="RefSeq" id="WP_036619429.1">
    <property type="nucleotide sequence ID" value="NZ_BGML01000014.1"/>
</dbReference>
<dbReference type="OrthoDB" id="9800276at2"/>
<dbReference type="GeneID" id="77011214"/>
<dbReference type="Pfam" id="PF00534">
    <property type="entry name" value="Glycos_transf_1"/>
    <property type="match status" value="1"/>
</dbReference>
<feature type="domain" description="Glycosyltransferase 2-like" evidence="2">
    <location>
        <begin position="124"/>
        <end position="240"/>
    </location>
</feature>
<dbReference type="SUPFAM" id="SSF53756">
    <property type="entry name" value="UDP-Glycosyltransferase/glycogen phosphorylase"/>
    <property type="match status" value="1"/>
</dbReference>
<dbReference type="Proteomes" id="UP000029278">
    <property type="component" value="Unassembled WGS sequence"/>
</dbReference>
<dbReference type="PATRIC" id="fig|44252.3.peg.3743"/>
<dbReference type="PANTHER" id="PTHR43179">
    <property type="entry name" value="RHAMNOSYLTRANSFERASE WBBL"/>
    <property type="match status" value="1"/>
</dbReference>
<dbReference type="AlphaFoldDB" id="A0A090ZBT1"/>
<name>A0A090ZBT1_PAEMA</name>
<dbReference type="InterPro" id="IPR029044">
    <property type="entry name" value="Nucleotide-diphossugar_trans"/>
</dbReference>
<dbReference type="HOGENOM" id="CLU_297866_0_0_9"/>
<dbReference type="Gene3D" id="3.40.50.2000">
    <property type="entry name" value="Glycogen Phosphorylase B"/>
    <property type="match status" value="2"/>
</dbReference>
<evidence type="ECO:0000259" key="2">
    <source>
        <dbReference type="Pfam" id="PF00535"/>
    </source>
</evidence>
<dbReference type="Gene3D" id="3.90.550.10">
    <property type="entry name" value="Spore Coat Polysaccharide Biosynthesis Protein SpsA, Chain A"/>
    <property type="match status" value="2"/>
</dbReference>
<dbReference type="SUPFAM" id="SSF53448">
    <property type="entry name" value="Nucleotide-diphospho-sugar transferases"/>
    <property type="match status" value="2"/>
</dbReference>
<feature type="domain" description="Glycosyltransferase 2-like" evidence="2">
    <location>
        <begin position="379"/>
        <end position="508"/>
    </location>
</feature>
<feature type="domain" description="Glycosyl transferase family 1" evidence="1">
    <location>
        <begin position="815"/>
        <end position="979"/>
    </location>
</feature>
<dbReference type="InterPro" id="IPR001173">
    <property type="entry name" value="Glyco_trans_2-like"/>
</dbReference>
<dbReference type="InterPro" id="IPR001296">
    <property type="entry name" value="Glyco_trans_1"/>
</dbReference>
<evidence type="ECO:0000259" key="1">
    <source>
        <dbReference type="Pfam" id="PF00534"/>
    </source>
</evidence>
<dbReference type="Pfam" id="PF16994">
    <property type="entry name" value="Glyco_trans_4_5"/>
    <property type="match status" value="1"/>
</dbReference>